<evidence type="ECO:0000256" key="11">
    <source>
        <dbReference type="ARBA" id="ARBA00047475"/>
    </source>
</evidence>
<protein>
    <recommendedName>
        <fullName evidence="13">UDP-glucuronosyltransferase</fullName>
        <ecNumber evidence="13">2.4.1.17</ecNumber>
    </recommendedName>
</protein>
<feature type="transmembrane region" description="Helical" evidence="13">
    <location>
        <begin position="437"/>
        <end position="463"/>
    </location>
</feature>
<dbReference type="Gene3D" id="3.40.50.2000">
    <property type="entry name" value="Glycogen Phosphorylase B"/>
    <property type="match status" value="2"/>
</dbReference>
<dbReference type="PANTHER" id="PTHR48043">
    <property type="entry name" value="EG:EG0003.4 PROTEIN-RELATED"/>
    <property type="match status" value="1"/>
</dbReference>
<dbReference type="Pfam" id="PF00201">
    <property type="entry name" value="UDPGT"/>
    <property type="match status" value="1"/>
</dbReference>
<evidence type="ECO:0000313" key="14">
    <source>
        <dbReference type="EMBL" id="CAJ0958015.1"/>
    </source>
</evidence>
<evidence type="ECO:0000256" key="9">
    <source>
        <dbReference type="ARBA" id="ARBA00023180"/>
    </source>
</evidence>
<dbReference type="InterPro" id="IPR050271">
    <property type="entry name" value="UDP-glycosyltransferase"/>
</dbReference>
<accession>A0ABN9M3K7</accession>
<evidence type="ECO:0000256" key="6">
    <source>
        <dbReference type="ARBA" id="ARBA00022729"/>
    </source>
</evidence>
<evidence type="ECO:0000256" key="7">
    <source>
        <dbReference type="ARBA" id="ARBA00022989"/>
    </source>
</evidence>
<evidence type="ECO:0000256" key="1">
    <source>
        <dbReference type="ARBA" id="ARBA00004479"/>
    </source>
</evidence>
<organism evidence="14 15">
    <name type="scientific">Ranitomeya imitator</name>
    <name type="common">mimic poison frog</name>
    <dbReference type="NCBI Taxonomy" id="111125"/>
    <lineage>
        <taxon>Eukaryota</taxon>
        <taxon>Metazoa</taxon>
        <taxon>Chordata</taxon>
        <taxon>Craniata</taxon>
        <taxon>Vertebrata</taxon>
        <taxon>Euteleostomi</taxon>
        <taxon>Amphibia</taxon>
        <taxon>Batrachia</taxon>
        <taxon>Anura</taxon>
        <taxon>Neobatrachia</taxon>
        <taxon>Hyloidea</taxon>
        <taxon>Dendrobatidae</taxon>
        <taxon>Dendrobatinae</taxon>
        <taxon>Ranitomeya</taxon>
    </lineage>
</organism>
<sequence length="472" mass="53499">MFFSLSQYVSTLGDLLLQSPYPVSTYSLGEKNQQEFREFFINGQKKFLKGRYHLSDFLQLMELLSNQCNITLHQSDILHFLKEEKYDLAIIDTFNPCSFLVAEKLGVPFIAFFPGIFMNAGRVGAHGPLSYVPLFQAKLTDRMDFFGRLKNTVMYLGSNMVDDMIEAPFQKVIDEHFPAGSRPSIADLHVKAELWIYNVDFTIDFPRPLPPNIQCIGGLLAGPAKPVSADLEDFIAAESGDAGFIVVSLGSMISSLPILEFVKEMNDGFAKIRQKVIWRYKRSHWLKEVDVAPNVRLVDWLSQNDLLGQPKVRLLVTHGGMNSLMEAVYHGVPVVGIPLFGDQYENLIRIKAKNMGTFIPPEEMEAESFANSMREVIENSRYKTSAMKLSVILRSRPFPPERQLLGWVEHILQSGGGGHLRPYSYQQPWYQRHLLDVILFISTIVAAVVYLTVKVCTVLLSFLPPNRKQKLN</sequence>
<dbReference type="InterPro" id="IPR002213">
    <property type="entry name" value="UDP_glucos_trans"/>
</dbReference>
<keyword evidence="6" id="KW-0732">Signal</keyword>
<keyword evidence="4 12" id="KW-0808">Transferase</keyword>
<dbReference type="CDD" id="cd03784">
    <property type="entry name" value="GT1_Gtf-like"/>
    <property type="match status" value="1"/>
</dbReference>
<keyword evidence="9" id="KW-0325">Glycoprotein</keyword>
<keyword evidence="8 13" id="KW-0472">Membrane</keyword>
<gene>
    <name evidence="14" type="ORF">RIMI_LOCUS16158284</name>
</gene>
<keyword evidence="3 12" id="KW-0328">Glycosyltransferase</keyword>
<dbReference type="InterPro" id="IPR035595">
    <property type="entry name" value="UDP_glycos_trans_CS"/>
</dbReference>
<evidence type="ECO:0000256" key="12">
    <source>
        <dbReference type="RuleBase" id="RU003718"/>
    </source>
</evidence>
<reference evidence="14" key="1">
    <citation type="submission" date="2023-07" db="EMBL/GenBank/DDBJ databases">
        <authorList>
            <person name="Stuckert A."/>
        </authorList>
    </citation>
    <scope>NUCLEOTIDE SEQUENCE</scope>
</reference>
<evidence type="ECO:0000256" key="4">
    <source>
        <dbReference type="ARBA" id="ARBA00022679"/>
    </source>
</evidence>
<name>A0ABN9M3K7_9NEOB</name>
<dbReference type="PANTHER" id="PTHR48043:SF24">
    <property type="entry name" value="UDP-GLUCURONOSYLTRANSFERASE 3A2"/>
    <property type="match status" value="1"/>
</dbReference>
<keyword evidence="7 13" id="KW-1133">Transmembrane helix</keyword>
<comment type="similarity">
    <text evidence="2 12">Belongs to the UDP-glycosyltransferase family.</text>
</comment>
<evidence type="ECO:0000256" key="8">
    <source>
        <dbReference type="ARBA" id="ARBA00023136"/>
    </source>
</evidence>
<comment type="subcellular location">
    <subcellularLocation>
        <location evidence="13">Membrane</location>
        <topology evidence="13">Single-pass membrane protein</topology>
    </subcellularLocation>
    <subcellularLocation>
        <location evidence="1">Membrane</location>
        <topology evidence="1">Single-pass type I membrane protein</topology>
    </subcellularLocation>
</comment>
<evidence type="ECO:0000256" key="2">
    <source>
        <dbReference type="ARBA" id="ARBA00009995"/>
    </source>
</evidence>
<comment type="function">
    <text evidence="10">UDP-glucuronosyltransferases catalyze phase II biotransformation reactions in which lipophilic substrates are conjugated with glucuronic acid to increase water solubility and enhance excretion. They are of major importance in the conjugation and subsequent elimination of potentially toxic xenobiotics and endogenous compounds.</text>
</comment>
<comment type="caution">
    <text evidence="14">The sequence shown here is derived from an EMBL/GenBank/DDBJ whole genome shotgun (WGS) entry which is preliminary data.</text>
</comment>
<evidence type="ECO:0000313" key="15">
    <source>
        <dbReference type="Proteomes" id="UP001176940"/>
    </source>
</evidence>
<keyword evidence="5 13" id="KW-0812">Transmembrane</keyword>
<evidence type="ECO:0000256" key="5">
    <source>
        <dbReference type="ARBA" id="ARBA00022692"/>
    </source>
</evidence>
<dbReference type="SUPFAM" id="SSF53756">
    <property type="entry name" value="UDP-Glycosyltransferase/glycogen phosphorylase"/>
    <property type="match status" value="1"/>
</dbReference>
<proteinExistence type="inferred from homology"/>
<evidence type="ECO:0000256" key="13">
    <source>
        <dbReference type="RuleBase" id="RU362059"/>
    </source>
</evidence>
<evidence type="ECO:0000256" key="10">
    <source>
        <dbReference type="ARBA" id="ARBA00037451"/>
    </source>
</evidence>
<comment type="catalytic activity">
    <reaction evidence="11 13">
        <text>glucuronate acceptor + UDP-alpha-D-glucuronate = acceptor beta-D-glucuronoside + UDP + H(+)</text>
        <dbReference type="Rhea" id="RHEA:21032"/>
        <dbReference type="ChEBI" id="CHEBI:15378"/>
        <dbReference type="ChEBI" id="CHEBI:58052"/>
        <dbReference type="ChEBI" id="CHEBI:58223"/>
        <dbReference type="ChEBI" id="CHEBI:132367"/>
        <dbReference type="ChEBI" id="CHEBI:132368"/>
        <dbReference type="EC" id="2.4.1.17"/>
    </reaction>
</comment>
<dbReference type="PROSITE" id="PS00375">
    <property type="entry name" value="UDPGT"/>
    <property type="match status" value="1"/>
</dbReference>
<keyword evidence="15" id="KW-1185">Reference proteome</keyword>
<dbReference type="EMBL" id="CAUEEQ010044593">
    <property type="protein sequence ID" value="CAJ0958015.1"/>
    <property type="molecule type" value="Genomic_DNA"/>
</dbReference>
<dbReference type="Proteomes" id="UP001176940">
    <property type="component" value="Unassembled WGS sequence"/>
</dbReference>
<evidence type="ECO:0000256" key="3">
    <source>
        <dbReference type="ARBA" id="ARBA00022676"/>
    </source>
</evidence>
<dbReference type="EC" id="2.4.1.17" evidence="13"/>